<dbReference type="Proteomes" id="UP000045706">
    <property type="component" value="Unassembled WGS sequence"/>
</dbReference>
<evidence type="ECO:0000313" key="1">
    <source>
        <dbReference type="EMBL" id="CRK25328.1"/>
    </source>
</evidence>
<name>A0A0G4LTE5_VERLO</name>
<feature type="non-terminal residue" evidence="1">
    <location>
        <position position="1"/>
    </location>
</feature>
<accession>A0A0G4LTE5</accession>
<reference evidence="2" key="1">
    <citation type="submission" date="2015-05" db="EMBL/GenBank/DDBJ databases">
        <authorList>
            <person name="Fogelqvist Johan"/>
        </authorList>
    </citation>
    <scope>NUCLEOTIDE SEQUENCE [LARGE SCALE GENOMIC DNA]</scope>
</reference>
<protein>
    <submittedName>
        <fullName evidence="1">Uncharacterized protein</fullName>
    </submittedName>
</protein>
<evidence type="ECO:0000313" key="2">
    <source>
        <dbReference type="Proteomes" id="UP000045706"/>
    </source>
</evidence>
<proteinExistence type="predicted"/>
<dbReference type="AlphaFoldDB" id="A0A0G4LTE5"/>
<gene>
    <name evidence="1" type="ORF">BN1723_003236</name>
</gene>
<dbReference type="EMBL" id="CVQI01017779">
    <property type="protein sequence ID" value="CRK25328.1"/>
    <property type="molecule type" value="Genomic_DNA"/>
</dbReference>
<organism evidence="1 2">
    <name type="scientific">Verticillium longisporum</name>
    <name type="common">Verticillium dahliae var. longisporum</name>
    <dbReference type="NCBI Taxonomy" id="100787"/>
    <lineage>
        <taxon>Eukaryota</taxon>
        <taxon>Fungi</taxon>
        <taxon>Dikarya</taxon>
        <taxon>Ascomycota</taxon>
        <taxon>Pezizomycotina</taxon>
        <taxon>Sordariomycetes</taxon>
        <taxon>Hypocreomycetidae</taxon>
        <taxon>Glomerellales</taxon>
        <taxon>Plectosphaerellaceae</taxon>
        <taxon>Verticillium</taxon>
    </lineage>
</organism>
<sequence>FTPMRVGHVRSCLKSRGLEHQDFEFRSPKLPRVYKLGPANGGPPVGYGIHGTHSGENLQNLSMLLFIPVTSSTRGMSVVQRFTSRRSFSCYRNRISCTPNIRMRQKEVMHDPAVPSYKTRFRSLSIEKSTWAFRLRLTPLTRRSHGSSGSWSISISQYSMPFAEVVV</sequence>